<dbReference type="GO" id="GO:0003824">
    <property type="term" value="F:catalytic activity"/>
    <property type="evidence" value="ECO:0007669"/>
    <property type="project" value="InterPro"/>
</dbReference>
<evidence type="ECO:0000259" key="1">
    <source>
        <dbReference type="PROSITE" id="PS50035"/>
    </source>
</evidence>
<name>A0A7W9WVL1_9BURK</name>
<feature type="domain" description="PLD phosphodiesterase" evidence="1">
    <location>
        <begin position="86"/>
        <end position="116"/>
    </location>
</feature>
<dbReference type="Proteomes" id="UP000540787">
    <property type="component" value="Unassembled WGS sequence"/>
</dbReference>
<proteinExistence type="predicted"/>
<evidence type="ECO:0000313" key="3">
    <source>
        <dbReference type="Proteomes" id="UP000540787"/>
    </source>
</evidence>
<dbReference type="CDD" id="cd09117">
    <property type="entry name" value="PLDc_Bfil_DEXD_like"/>
    <property type="match status" value="1"/>
</dbReference>
<evidence type="ECO:0000313" key="2">
    <source>
        <dbReference type="EMBL" id="MBB6132229.1"/>
    </source>
</evidence>
<dbReference type="Pfam" id="PF13091">
    <property type="entry name" value="PLDc_2"/>
    <property type="match status" value="1"/>
</dbReference>
<dbReference type="PROSITE" id="PS50035">
    <property type="entry name" value="PLD"/>
    <property type="match status" value="1"/>
</dbReference>
<gene>
    <name evidence="2" type="ORF">HD842_000340</name>
</gene>
<reference evidence="2 3" key="1">
    <citation type="submission" date="2020-08" db="EMBL/GenBank/DDBJ databases">
        <title>The Agave Microbiome: Exploring the role of microbial communities in plant adaptations to desert environments.</title>
        <authorList>
            <person name="Partida-Martinez L.P."/>
        </authorList>
    </citation>
    <scope>NUCLEOTIDE SEQUENCE [LARGE SCALE GENOMIC DNA]</scope>
    <source>
        <strain evidence="2 3">AT3.2</strain>
    </source>
</reference>
<accession>A0A7W9WVL1</accession>
<sequence>MLLQTNSGKRRHVDLLSELINKSKVSILCSGWIKLPGLEDLLPSIDAALARGATVIVYSNLTETKEGVAPALASRTGLTHRMVGRGSRALHTKIYYFETDDAYTAVIGSANITKGGLSTNEELSVVLRGIQGDPVFLELQKYLQTIANMKFV</sequence>
<comment type="caution">
    <text evidence="2">The sequence shown here is derived from an EMBL/GenBank/DDBJ whole genome shotgun (WGS) entry which is preliminary data.</text>
</comment>
<dbReference type="Gene3D" id="3.30.870.10">
    <property type="entry name" value="Endonuclease Chain A"/>
    <property type="match status" value="1"/>
</dbReference>
<dbReference type="RefSeq" id="WP_183550137.1">
    <property type="nucleotide sequence ID" value="NZ_JACHBX010000001.1"/>
</dbReference>
<dbReference type="GO" id="GO:0006793">
    <property type="term" value="P:phosphorus metabolic process"/>
    <property type="evidence" value="ECO:0007669"/>
    <property type="project" value="UniProtKB-ARBA"/>
</dbReference>
<organism evidence="2 3">
    <name type="scientific">Massilia aurea</name>
    <dbReference type="NCBI Taxonomy" id="373040"/>
    <lineage>
        <taxon>Bacteria</taxon>
        <taxon>Pseudomonadati</taxon>
        <taxon>Pseudomonadota</taxon>
        <taxon>Betaproteobacteria</taxon>
        <taxon>Burkholderiales</taxon>
        <taxon>Oxalobacteraceae</taxon>
        <taxon>Telluria group</taxon>
        <taxon>Massilia</taxon>
    </lineage>
</organism>
<keyword evidence="3" id="KW-1185">Reference proteome</keyword>
<dbReference type="SUPFAM" id="SSF56024">
    <property type="entry name" value="Phospholipase D/nuclease"/>
    <property type="match status" value="1"/>
</dbReference>
<dbReference type="InterPro" id="IPR001736">
    <property type="entry name" value="PLipase_D/transphosphatidylase"/>
</dbReference>
<dbReference type="AlphaFoldDB" id="A0A7W9WVL1"/>
<dbReference type="EMBL" id="JACHBX010000001">
    <property type="protein sequence ID" value="MBB6132229.1"/>
    <property type="molecule type" value="Genomic_DNA"/>
</dbReference>
<protein>
    <submittedName>
        <fullName evidence="2">Sugar-specific transcriptional regulator TrmB</fullName>
    </submittedName>
</protein>
<dbReference type="InterPro" id="IPR025202">
    <property type="entry name" value="PLD-like_dom"/>
</dbReference>